<dbReference type="OrthoDB" id="9766874at2"/>
<dbReference type="PANTHER" id="PTHR30576:SF10">
    <property type="entry name" value="SLL5057 PROTEIN"/>
    <property type="match status" value="1"/>
</dbReference>
<evidence type="ECO:0000256" key="1">
    <source>
        <dbReference type="ARBA" id="ARBA00006464"/>
    </source>
</evidence>
<name>A0A518BVK6_9BACT</name>
<dbReference type="GO" id="GO:0016780">
    <property type="term" value="F:phosphotransferase activity, for other substituted phosphate groups"/>
    <property type="evidence" value="ECO:0007669"/>
    <property type="project" value="TreeGrafter"/>
</dbReference>
<keyword evidence="2" id="KW-0472">Membrane</keyword>
<evidence type="ECO:0000313" key="5">
    <source>
        <dbReference type="Proteomes" id="UP000320386"/>
    </source>
</evidence>
<dbReference type="InterPro" id="IPR003362">
    <property type="entry name" value="Bact_transf"/>
</dbReference>
<keyword evidence="5" id="KW-1185">Reference proteome</keyword>
<gene>
    <name evidence="4" type="primary">wecA_1</name>
    <name evidence="4" type="ORF">Pan265_08180</name>
</gene>
<keyword evidence="4" id="KW-0808">Transferase</keyword>
<dbReference type="AlphaFoldDB" id="A0A518BVK6"/>
<dbReference type="KEGG" id="mcad:Pan265_08180"/>
<feature type="transmembrane region" description="Helical" evidence="2">
    <location>
        <begin position="280"/>
        <end position="306"/>
    </location>
</feature>
<evidence type="ECO:0000313" key="4">
    <source>
        <dbReference type="EMBL" id="QDU70974.1"/>
    </source>
</evidence>
<dbReference type="Proteomes" id="UP000320386">
    <property type="component" value="Chromosome"/>
</dbReference>
<sequence length="475" mass="54773">MIQPVSTKEPMPTVWGLTPVELHDRFWASRGVQVVRCGEVIDVVEDAELFLLTAGALLTIFRMRGLIEDLSWVKPRVMWVRINDTHERGYRERVLRHDDGRLRGFERDYGGADTRLSRVALTPDRKIALAWQRCSNAREGWAMLRQSVHPNRRLSHQIRGWTYDRNQPTEVHTFVRDLIGVWKQPGATVERVTRAGREAWVDQGNAPPEGVTFIGPTWIGAGRALDANEAVVGPAVLWDDPASRPEPEHLDWREIEPGTMLERPVRVPRRSTASRAAKRLFDIVFALLALILVLPVFPIVMLAIWLEDGGPFFFAHMRETVGGREFPCFKFRSMRKDAEAIKAKLAEANQVDGPQFFMEQDPRVTNVGRWLRKLQIDELPQFFNVLRGEMSVVGPRPSPRKENQFCPPWREARLSVRPGVTGLWQVCRTREEGKDFQEWIRFDIEYVEHGTLMTDIWIVYRTIRMLVLSPFSQRG</sequence>
<evidence type="ECO:0000256" key="2">
    <source>
        <dbReference type="SAM" id="Phobius"/>
    </source>
</evidence>
<accession>A0A518BVK6</accession>
<dbReference type="PANTHER" id="PTHR30576">
    <property type="entry name" value="COLANIC BIOSYNTHESIS UDP-GLUCOSE LIPID CARRIER TRANSFERASE"/>
    <property type="match status" value="1"/>
</dbReference>
<dbReference type="RefSeq" id="WP_145445113.1">
    <property type="nucleotide sequence ID" value="NZ_CP036280.1"/>
</dbReference>
<reference evidence="4 5" key="1">
    <citation type="submission" date="2019-02" db="EMBL/GenBank/DDBJ databases">
        <title>Deep-cultivation of Planctomycetes and their phenomic and genomic characterization uncovers novel biology.</title>
        <authorList>
            <person name="Wiegand S."/>
            <person name="Jogler M."/>
            <person name="Boedeker C."/>
            <person name="Pinto D."/>
            <person name="Vollmers J."/>
            <person name="Rivas-Marin E."/>
            <person name="Kohn T."/>
            <person name="Peeters S.H."/>
            <person name="Heuer A."/>
            <person name="Rast P."/>
            <person name="Oberbeckmann S."/>
            <person name="Bunk B."/>
            <person name="Jeske O."/>
            <person name="Meyerdierks A."/>
            <person name="Storesund J.E."/>
            <person name="Kallscheuer N."/>
            <person name="Luecker S."/>
            <person name="Lage O.M."/>
            <person name="Pohl T."/>
            <person name="Merkel B.J."/>
            <person name="Hornburger P."/>
            <person name="Mueller R.-W."/>
            <person name="Bruemmer F."/>
            <person name="Labrenz M."/>
            <person name="Spormann A.M."/>
            <person name="Op den Camp H."/>
            <person name="Overmann J."/>
            <person name="Amann R."/>
            <person name="Jetten M.S.M."/>
            <person name="Mascher T."/>
            <person name="Medema M.H."/>
            <person name="Devos D.P."/>
            <person name="Kaster A.-K."/>
            <person name="Ovreas L."/>
            <person name="Rohde M."/>
            <person name="Galperin M.Y."/>
            <person name="Jogler C."/>
        </authorList>
    </citation>
    <scope>NUCLEOTIDE SEQUENCE [LARGE SCALE GENOMIC DNA]</scope>
    <source>
        <strain evidence="4 5">Pan265</strain>
    </source>
</reference>
<dbReference type="EC" id="2.7.8.40" evidence="4"/>
<keyword evidence="2" id="KW-0812">Transmembrane</keyword>
<evidence type="ECO:0000259" key="3">
    <source>
        <dbReference type="Pfam" id="PF02397"/>
    </source>
</evidence>
<organism evidence="4 5">
    <name type="scientific">Mucisphaera calidilacus</name>
    <dbReference type="NCBI Taxonomy" id="2527982"/>
    <lineage>
        <taxon>Bacteria</taxon>
        <taxon>Pseudomonadati</taxon>
        <taxon>Planctomycetota</taxon>
        <taxon>Phycisphaerae</taxon>
        <taxon>Phycisphaerales</taxon>
        <taxon>Phycisphaeraceae</taxon>
        <taxon>Mucisphaera</taxon>
    </lineage>
</organism>
<proteinExistence type="inferred from homology"/>
<feature type="domain" description="Bacterial sugar transferase" evidence="3">
    <location>
        <begin position="278"/>
        <end position="466"/>
    </location>
</feature>
<dbReference type="Pfam" id="PF02397">
    <property type="entry name" value="Bac_transf"/>
    <property type="match status" value="1"/>
</dbReference>
<comment type="similarity">
    <text evidence="1">Belongs to the bacterial sugar transferase family.</text>
</comment>
<protein>
    <submittedName>
        <fullName evidence="4">UDP-N-acetylgalactosamine-undecaprenyl-phosphate N-acetylgalactosaminephosphotransferase</fullName>
        <ecNumber evidence="4">2.7.8.40</ecNumber>
    </submittedName>
</protein>
<dbReference type="EMBL" id="CP036280">
    <property type="protein sequence ID" value="QDU70974.1"/>
    <property type="molecule type" value="Genomic_DNA"/>
</dbReference>
<keyword evidence="2" id="KW-1133">Transmembrane helix</keyword>